<evidence type="ECO:0000313" key="7">
    <source>
        <dbReference type="EMBL" id="THF97909.1"/>
    </source>
</evidence>
<dbReference type="Gene3D" id="3.80.10.10">
    <property type="entry name" value="Ribonuclease Inhibitor"/>
    <property type="match status" value="2"/>
</dbReference>
<proteinExistence type="predicted"/>
<dbReference type="EMBL" id="SDRB02012387">
    <property type="protein sequence ID" value="THF97909.1"/>
    <property type="molecule type" value="Genomic_DNA"/>
</dbReference>
<evidence type="ECO:0000256" key="3">
    <source>
        <dbReference type="ARBA" id="ARBA00022821"/>
    </source>
</evidence>
<dbReference type="PANTHER" id="PTHR36766">
    <property type="entry name" value="PLANT BROAD-SPECTRUM MILDEW RESISTANCE PROTEIN RPW8"/>
    <property type="match status" value="1"/>
</dbReference>
<comment type="caution">
    <text evidence="7">The sequence shown here is derived from an EMBL/GenBank/DDBJ whole genome shotgun (WGS) entry which is preliminary data.</text>
</comment>
<keyword evidence="4" id="KW-0067">ATP-binding</keyword>
<keyword evidence="3" id="KW-0611">Plant defense</keyword>
<dbReference type="InterPro" id="IPR041118">
    <property type="entry name" value="Rx_N"/>
</dbReference>
<evidence type="ECO:0000313" key="8">
    <source>
        <dbReference type="Proteomes" id="UP000306102"/>
    </source>
</evidence>
<dbReference type="InterPro" id="IPR032675">
    <property type="entry name" value="LRR_dom_sf"/>
</dbReference>
<feature type="domain" description="Disease resistance N-terminal" evidence="5">
    <location>
        <begin position="13"/>
        <end position="99"/>
    </location>
</feature>
<evidence type="ECO:0000259" key="5">
    <source>
        <dbReference type="Pfam" id="PF18052"/>
    </source>
</evidence>
<keyword evidence="8" id="KW-1185">Reference proteome</keyword>
<evidence type="ECO:0000256" key="4">
    <source>
        <dbReference type="ARBA" id="ARBA00022840"/>
    </source>
</evidence>
<accession>A0A4S4D695</accession>
<dbReference type="GO" id="GO:0005524">
    <property type="term" value="F:ATP binding"/>
    <property type="evidence" value="ECO:0007669"/>
    <property type="project" value="UniProtKB-KW"/>
</dbReference>
<dbReference type="Pfam" id="PF18052">
    <property type="entry name" value="Rx_N"/>
    <property type="match status" value="1"/>
</dbReference>
<keyword evidence="2" id="KW-0547">Nucleotide-binding</keyword>
<dbReference type="Proteomes" id="UP000306102">
    <property type="component" value="Unassembled WGS sequence"/>
</dbReference>
<name>A0A4S4D695_CAMSN</name>
<dbReference type="PANTHER" id="PTHR36766:SF70">
    <property type="entry name" value="DISEASE RESISTANCE PROTEIN RGA4"/>
    <property type="match status" value="1"/>
</dbReference>
<gene>
    <name evidence="7" type="ORF">TEA_002350</name>
</gene>
<dbReference type="Pfam" id="PF23247">
    <property type="entry name" value="LRR_RPS2"/>
    <property type="match status" value="1"/>
</dbReference>
<organism evidence="7 8">
    <name type="scientific">Camellia sinensis var. sinensis</name>
    <name type="common">China tea</name>
    <dbReference type="NCBI Taxonomy" id="542762"/>
    <lineage>
        <taxon>Eukaryota</taxon>
        <taxon>Viridiplantae</taxon>
        <taxon>Streptophyta</taxon>
        <taxon>Embryophyta</taxon>
        <taxon>Tracheophyta</taxon>
        <taxon>Spermatophyta</taxon>
        <taxon>Magnoliopsida</taxon>
        <taxon>eudicotyledons</taxon>
        <taxon>Gunneridae</taxon>
        <taxon>Pentapetalae</taxon>
        <taxon>asterids</taxon>
        <taxon>Ericales</taxon>
        <taxon>Theaceae</taxon>
        <taxon>Camellia</taxon>
    </lineage>
</organism>
<protein>
    <submittedName>
        <fullName evidence="7">Uncharacterized protein</fullName>
    </submittedName>
</protein>
<dbReference type="InterPro" id="IPR057135">
    <property type="entry name" value="At4g27190-like_LRR"/>
</dbReference>
<dbReference type="GO" id="GO:0006952">
    <property type="term" value="P:defense response"/>
    <property type="evidence" value="ECO:0007669"/>
    <property type="project" value="UniProtKB-KW"/>
</dbReference>
<evidence type="ECO:0000256" key="2">
    <source>
        <dbReference type="ARBA" id="ARBA00022741"/>
    </source>
</evidence>
<dbReference type="AlphaFoldDB" id="A0A4S4D695"/>
<keyword evidence="1" id="KW-0677">Repeat</keyword>
<feature type="domain" description="Disease resistance protein At4g27190-like leucine-rich repeats" evidence="6">
    <location>
        <begin position="310"/>
        <end position="428"/>
    </location>
</feature>
<dbReference type="SUPFAM" id="SSF52058">
    <property type="entry name" value="L domain-like"/>
    <property type="match status" value="1"/>
</dbReference>
<reference evidence="7 8" key="1">
    <citation type="journal article" date="2018" name="Proc. Natl. Acad. Sci. U.S.A.">
        <title>Draft genome sequence of Camellia sinensis var. sinensis provides insights into the evolution of the tea genome and tea quality.</title>
        <authorList>
            <person name="Wei C."/>
            <person name="Yang H."/>
            <person name="Wang S."/>
            <person name="Zhao J."/>
            <person name="Liu C."/>
            <person name="Gao L."/>
            <person name="Xia E."/>
            <person name="Lu Y."/>
            <person name="Tai Y."/>
            <person name="She G."/>
            <person name="Sun J."/>
            <person name="Cao H."/>
            <person name="Tong W."/>
            <person name="Gao Q."/>
            <person name="Li Y."/>
            <person name="Deng W."/>
            <person name="Jiang X."/>
            <person name="Wang W."/>
            <person name="Chen Q."/>
            <person name="Zhang S."/>
            <person name="Li H."/>
            <person name="Wu J."/>
            <person name="Wang P."/>
            <person name="Li P."/>
            <person name="Shi C."/>
            <person name="Zheng F."/>
            <person name="Jian J."/>
            <person name="Huang B."/>
            <person name="Shan D."/>
            <person name="Shi M."/>
            <person name="Fang C."/>
            <person name="Yue Y."/>
            <person name="Li F."/>
            <person name="Li D."/>
            <person name="Wei S."/>
            <person name="Han B."/>
            <person name="Jiang C."/>
            <person name="Yin Y."/>
            <person name="Xia T."/>
            <person name="Zhang Z."/>
            <person name="Bennetzen J.L."/>
            <person name="Zhao S."/>
            <person name="Wan X."/>
        </authorList>
    </citation>
    <scope>NUCLEOTIDE SEQUENCE [LARGE SCALE GENOMIC DNA]</scope>
    <source>
        <strain evidence="8">cv. Shuchazao</strain>
        <tissue evidence="7">Leaf</tissue>
    </source>
</reference>
<evidence type="ECO:0000256" key="1">
    <source>
        <dbReference type="ARBA" id="ARBA00022737"/>
    </source>
</evidence>
<evidence type="ECO:0000259" key="6">
    <source>
        <dbReference type="Pfam" id="PF23247"/>
    </source>
</evidence>
<dbReference type="Gene3D" id="1.20.5.4130">
    <property type="match status" value="1"/>
</dbReference>
<dbReference type="STRING" id="542762.A0A4S4D695"/>
<sequence length="498" mass="55489">MAEAILYGTAARFLGDLGSIAFQEIASAWNVKKDLKKLEATLSTIKSVLLDTEEQQQKNNEVKDWPGKLNHAFRDVEDVIDDFTTEGSRRKLRKKEKSQRDEIASDKNKFHFKECVDKRPLEYSRREQTHSFVLELKSLSALEYINNNSSESCSFTAAAGGGGVADASSSGINVMNASTGRSFFPALESLLLYDLPLLKEWSREVVLANDPGEIEPAPQQPSSLSFPRLCSLDINSCPSLVFMQLLPSLEELSMTYVSEKLLQSLTVQTETSRQITEVANSGPSFPLCTLQTLHICFCEDTVSSLEIGLRNLTSLRDLQIIHCHKLVQLPEEGLRGLVSLQSLQINSCNSLTSLFQGTQDVTNLQKLEVLTCEAFDWPDEDDGLQGLVNLRSLEISMLPKLTCLPQGLQHLTTLQVLSISHCYSLVSLPDWMGNLTSLAKLYIGACHKLESLPNTMRHLTMLKQVDIIHCELLSERCQKEGGTEWPKIAHIPKICVLC</sequence>